<keyword evidence="3" id="KW-0378">Hydrolase</keyword>
<reference evidence="3 4" key="2">
    <citation type="journal article" date="2020" name="Cell Rep.">
        <title>Acquisition and Adaptation of Ultra-small Parasitic Reduced Genome Bacteria to Mammalian Hosts.</title>
        <authorList>
            <person name="McLean J.S."/>
            <person name="Bor B."/>
            <person name="Kerns K.A."/>
            <person name="Liu Q."/>
            <person name="To T.T."/>
            <person name="Solden L."/>
            <person name="Hendrickson E.L."/>
            <person name="Wrighton K."/>
            <person name="Shi W."/>
            <person name="He X."/>
        </authorList>
    </citation>
    <scope>NUCLEOTIDE SEQUENCE [LARGE SCALE GENOMIC DNA]</scope>
    <source>
        <strain evidence="3 4">TM7_G3_2_Rum_HOT_351B</strain>
    </source>
</reference>
<dbReference type="Proteomes" id="UP001191019">
    <property type="component" value="Unassembled WGS sequence"/>
</dbReference>
<evidence type="ECO:0000256" key="1">
    <source>
        <dbReference type="ARBA" id="ARBA00007039"/>
    </source>
</evidence>
<comment type="caution">
    <text evidence="3">The sequence shown here is derived from an EMBL/GenBank/DDBJ whole genome shotgun (WGS) entry which is preliminary data.</text>
</comment>
<dbReference type="PANTHER" id="PTHR10381">
    <property type="entry name" value="ATP-DEPENDENT CLP PROTEASE PROTEOLYTIC SUBUNIT"/>
    <property type="match status" value="1"/>
</dbReference>
<dbReference type="InterPro" id="IPR001907">
    <property type="entry name" value="ClpP"/>
</dbReference>
<dbReference type="Gene3D" id="3.90.226.10">
    <property type="entry name" value="2-enoyl-CoA Hydratase, Chain A, domain 1"/>
    <property type="match status" value="1"/>
</dbReference>
<comment type="similarity">
    <text evidence="1 2">Belongs to the peptidase S14 family.</text>
</comment>
<sequence>MLHKIPDEIVRIGCTIEEYQNLRSTEERRLYLSRAIYSLDDEDSVNEYLSTAAQIVQLIFEFNAEDRELPPDQRRPIKLFINSPGGDVAEGFPLVAAIELSKTPVYTINIGEWNSMAFLIGITGHKRFALPYTKFLLHEGSLFAGGSTNKVQDRVEFDKRFEQEIVKEHILKHSNMTGSDYDALARVEYYMLPEDAIKRHFIDEIIEDIEAVL</sequence>
<dbReference type="InterPro" id="IPR029045">
    <property type="entry name" value="ClpP/crotonase-like_dom_sf"/>
</dbReference>
<reference evidence="3 4" key="1">
    <citation type="journal article" date="2018" name="bioRxiv">
        <title>Evidence of independent acquisition and adaption of ultra-small bacteria to human hosts across the highly diverse yet reduced genomes of the phylum Saccharibacteria.</title>
        <authorList>
            <person name="McLean J.S."/>
            <person name="Bor B."/>
            <person name="To T.T."/>
            <person name="Liu Q."/>
            <person name="Kearns K.A."/>
            <person name="Solden L.M."/>
            <person name="Wrighton K.C."/>
            <person name="He X."/>
            <person name="Shi W."/>
        </authorList>
    </citation>
    <scope>NUCLEOTIDE SEQUENCE [LARGE SCALE GENOMIC DNA]</scope>
    <source>
        <strain evidence="3 4">TM7_G3_2_Rum_HOT_351B</strain>
    </source>
</reference>
<dbReference type="GO" id="GO:0006508">
    <property type="term" value="P:proteolysis"/>
    <property type="evidence" value="ECO:0007669"/>
    <property type="project" value="UniProtKB-KW"/>
</dbReference>
<dbReference type="Pfam" id="PF00574">
    <property type="entry name" value="CLP_protease"/>
    <property type="match status" value="1"/>
</dbReference>
<evidence type="ECO:0000313" key="3">
    <source>
        <dbReference type="EMBL" id="RYC74522.1"/>
    </source>
</evidence>
<dbReference type="EMBL" id="PRLM01000006">
    <property type="protein sequence ID" value="RYC74522.1"/>
    <property type="molecule type" value="Genomic_DNA"/>
</dbReference>
<protein>
    <recommendedName>
        <fullName evidence="2">ATP-dependent Clp protease proteolytic subunit</fullName>
    </recommendedName>
</protein>
<dbReference type="PRINTS" id="PR00127">
    <property type="entry name" value="CLPPROTEASEP"/>
</dbReference>
<keyword evidence="4" id="KW-1185">Reference proteome</keyword>
<proteinExistence type="inferred from homology"/>
<name>A0ABY0FND0_9BACT</name>
<gene>
    <name evidence="3" type="primary">clpP_2</name>
    <name evidence="3" type="ORF">G3RUM_00679</name>
</gene>
<keyword evidence="3" id="KW-0645">Protease</keyword>
<dbReference type="GO" id="GO:0004252">
    <property type="term" value="F:serine-type endopeptidase activity"/>
    <property type="evidence" value="ECO:0007669"/>
    <property type="project" value="UniProtKB-EC"/>
</dbReference>
<organism evidence="3 4">
    <name type="scientific">Candidatus Nanosyncoccus alces</name>
    <dbReference type="NCBI Taxonomy" id="2171997"/>
    <lineage>
        <taxon>Bacteria</taxon>
        <taxon>Candidatus Saccharimonadota</taxon>
        <taxon>Candidatus Nanosyncoccalia</taxon>
        <taxon>Candidatus Nanosyncoccales</taxon>
        <taxon>Candidatus Nanosyncoccaceae</taxon>
        <taxon>Candidatus Nanosyncoccus</taxon>
    </lineage>
</organism>
<dbReference type="SUPFAM" id="SSF52096">
    <property type="entry name" value="ClpP/crotonase"/>
    <property type="match status" value="1"/>
</dbReference>
<evidence type="ECO:0000256" key="2">
    <source>
        <dbReference type="RuleBase" id="RU003567"/>
    </source>
</evidence>
<dbReference type="RefSeq" id="WP_129735371.1">
    <property type="nucleotide sequence ID" value="NZ_PRLM01000006.1"/>
</dbReference>
<dbReference type="PANTHER" id="PTHR10381:SF11">
    <property type="entry name" value="ATP-DEPENDENT CLP PROTEASE PROTEOLYTIC SUBUNIT, MITOCHONDRIAL"/>
    <property type="match status" value="1"/>
</dbReference>
<accession>A0ABY0FND0</accession>
<dbReference type="InterPro" id="IPR023562">
    <property type="entry name" value="ClpP/TepA"/>
</dbReference>
<evidence type="ECO:0000313" key="4">
    <source>
        <dbReference type="Proteomes" id="UP001191019"/>
    </source>
</evidence>